<evidence type="ECO:0000313" key="1">
    <source>
        <dbReference type="EMBL" id="GFS37885.1"/>
    </source>
</evidence>
<keyword evidence="2" id="KW-1185">Reference proteome</keyword>
<evidence type="ECO:0000313" key="2">
    <source>
        <dbReference type="Proteomes" id="UP000886998"/>
    </source>
</evidence>
<comment type="caution">
    <text evidence="1">The sequence shown here is derived from an EMBL/GenBank/DDBJ whole genome shotgun (WGS) entry which is preliminary data.</text>
</comment>
<sequence>MEKSSPSQLLKIKDFYLEVLCNIKALSNNNINLPIDILPSLLFDKFVNAKHSNKLRWVNLISHQFQLGFLDIRVGKNQGFGIRRVGIGNLYF</sequence>
<reference evidence="1" key="1">
    <citation type="submission" date="2020-08" db="EMBL/GenBank/DDBJ databases">
        <title>Multicomponent nature underlies the extraordinary mechanical properties of spider dragline silk.</title>
        <authorList>
            <person name="Kono N."/>
            <person name="Nakamura H."/>
            <person name="Mori M."/>
            <person name="Yoshida Y."/>
            <person name="Ohtoshi R."/>
            <person name="Malay A.D."/>
            <person name="Moran D.A.P."/>
            <person name="Tomita M."/>
            <person name="Numata K."/>
            <person name="Arakawa K."/>
        </authorList>
    </citation>
    <scope>NUCLEOTIDE SEQUENCE</scope>
</reference>
<organism evidence="1 2">
    <name type="scientific">Trichonephila inaurata madagascariensis</name>
    <dbReference type="NCBI Taxonomy" id="2747483"/>
    <lineage>
        <taxon>Eukaryota</taxon>
        <taxon>Metazoa</taxon>
        <taxon>Ecdysozoa</taxon>
        <taxon>Arthropoda</taxon>
        <taxon>Chelicerata</taxon>
        <taxon>Arachnida</taxon>
        <taxon>Araneae</taxon>
        <taxon>Araneomorphae</taxon>
        <taxon>Entelegynae</taxon>
        <taxon>Araneoidea</taxon>
        <taxon>Nephilidae</taxon>
        <taxon>Trichonephila</taxon>
        <taxon>Trichonephila inaurata</taxon>
    </lineage>
</organism>
<accession>A0A8X6IB51</accession>
<name>A0A8X6IB51_9ARAC</name>
<gene>
    <name evidence="1" type="ORF">TNIN_52351</name>
</gene>
<protein>
    <submittedName>
        <fullName evidence="1">Uncharacterized protein</fullName>
    </submittedName>
</protein>
<dbReference type="AlphaFoldDB" id="A0A8X6IB51"/>
<dbReference type="EMBL" id="BMAV01025033">
    <property type="protein sequence ID" value="GFS37885.1"/>
    <property type="molecule type" value="Genomic_DNA"/>
</dbReference>
<proteinExistence type="predicted"/>
<dbReference type="Proteomes" id="UP000886998">
    <property type="component" value="Unassembled WGS sequence"/>
</dbReference>